<feature type="region of interest" description="Disordered" evidence="1">
    <location>
        <begin position="1"/>
        <end position="43"/>
    </location>
</feature>
<proteinExistence type="predicted"/>
<evidence type="ECO:0000313" key="4">
    <source>
        <dbReference type="Proteomes" id="UP000182652"/>
    </source>
</evidence>
<dbReference type="Proteomes" id="UP000182652">
    <property type="component" value="Unassembled WGS sequence"/>
</dbReference>
<keyword evidence="4" id="KW-1185">Reference proteome</keyword>
<accession>A0A1H4W8H1</accession>
<reference evidence="2 4" key="1">
    <citation type="submission" date="2016-10" db="EMBL/GenBank/DDBJ databases">
        <authorList>
            <person name="de Groot N.N."/>
        </authorList>
    </citation>
    <scope>NUCLEOTIDE SEQUENCE [LARGE SCALE GENOMIC DNA]</scope>
    <source>
        <strain evidence="2 4">DSM 10495</strain>
    </source>
</reference>
<dbReference type="RefSeq" id="WP_139244782.1">
    <property type="nucleotide sequence ID" value="NZ_FNSN01000004.1"/>
</dbReference>
<evidence type="ECO:0000256" key="1">
    <source>
        <dbReference type="SAM" id="MobiDB-lite"/>
    </source>
</evidence>
<dbReference type="EMBL" id="FNSN01000006">
    <property type="protein sequence ID" value="SEC96173.1"/>
    <property type="molecule type" value="Genomic_DNA"/>
</dbReference>
<gene>
    <name evidence="2" type="ORF">SAMN04489745_3444</name>
    <name evidence="3" type="ORF">SAMN04489745_3560</name>
</gene>
<dbReference type="AlphaFoldDB" id="A0A1H4W8H1"/>
<feature type="compositionally biased region" description="Polar residues" evidence="1">
    <location>
        <begin position="1"/>
        <end position="15"/>
    </location>
</feature>
<protein>
    <submittedName>
        <fullName evidence="2">Uncharacterized protein</fullName>
    </submittedName>
</protein>
<dbReference type="STRING" id="156980.SAMN04489745_3444"/>
<organism evidence="2 4">
    <name type="scientific">Arthrobacter woluwensis</name>
    <dbReference type="NCBI Taxonomy" id="156980"/>
    <lineage>
        <taxon>Bacteria</taxon>
        <taxon>Bacillati</taxon>
        <taxon>Actinomycetota</taxon>
        <taxon>Actinomycetes</taxon>
        <taxon>Micrococcales</taxon>
        <taxon>Micrococcaceae</taxon>
        <taxon>Arthrobacter</taxon>
    </lineage>
</organism>
<dbReference type="EMBL" id="FNSN01000004">
    <property type="protein sequence ID" value="SEC89380.1"/>
    <property type="molecule type" value="Genomic_DNA"/>
</dbReference>
<name>A0A1H4W8H1_9MICC</name>
<evidence type="ECO:0000313" key="3">
    <source>
        <dbReference type="EMBL" id="SEC96173.1"/>
    </source>
</evidence>
<sequence length="109" mass="12029">MSKTVTKSPQLSVHSMSAPPVVELSPPLADLPSPERTGNYEPAPHWMSVRSALLETPGMWRAVKISHLSEDRRRCVPSEVRKGNLAAFREPGFEAVFRNGSLYMRAVAA</sequence>
<evidence type="ECO:0000313" key="2">
    <source>
        <dbReference type="EMBL" id="SEC89380.1"/>
    </source>
</evidence>